<keyword evidence="14" id="KW-1185">Reference proteome</keyword>
<dbReference type="InterPro" id="IPR009454">
    <property type="entry name" value="Lipid_transpt_open_b-sht"/>
</dbReference>
<dbReference type="Gene3D" id="1.25.10.20">
    <property type="entry name" value="Vitellinogen, superhelical"/>
    <property type="match status" value="1"/>
</dbReference>
<dbReference type="PROSITE" id="PS51233">
    <property type="entry name" value="VWFD"/>
    <property type="match status" value="1"/>
</dbReference>
<keyword evidence="7" id="KW-1015">Disulfide bond</keyword>
<evidence type="ECO:0000256" key="3">
    <source>
        <dbReference type="ARBA" id="ARBA00022525"/>
    </source>
</evidence>
<dbReference type="Pfam" id="PF06448">
    <property type="entry name" value="DUF1081"/>
    <property type="match status" value="1"/>
</dbReference>
<keyword evidence="2" id="KW-0813">Transport</keyword>
<keyword evidence="10" id="KW-0812">Transmembrane</keyword>
<feature type="domain" description="Vitellogenin" evidence="11">
    <location>
        <begin position="82"/>
        <end position="724"/>
    </location>
</feature>
<organism evidence="13 14">
    <name type="scientific">Chilo suppressalis</name>
    <name type="common">Asiatic rice borer moth</name>
    <dbReference type="NCBI Taxonomy" id="168631"/>
    <lineage>
        <taxon>Eukaryota</taxon>
        <taxon>Metazoa</taxon>
        <taxon>Ecdysozoa</taxon>
        <taxon>Arthropoda</taxon>
        <taxon>Hexapoda</taxon>
        <taxon>Insecta</taxon>
        <taxon>Pterygota</taxon>
        <taxon>Neoptera</taxon>
        <taxon>Endopterygota</taxon>
        <taxon>Lepidoptera</taxon>
        <taxon>Glossata</taxon>
        <taxon>Ditrysia</taxon>
        <taxon>Pyraloidea</taxon>
        <taxon>Crambidae</taxon>
        <taxon>Crambinae</taxon>
        <taxon>Chilo</taxon>
    </lineage>
</organism>
<dbReference type="SMART" id="SM00638">
    <property type="entry name" value="LPD_N"/>
    <property type="match status" value="1"/>
</dbReference>
<evidence type="ECO:0000256" key="2">
    <source>
        <dbReference type="ARBA" id="ARBA00022448"/>
    </source>
</evidence>
<dbReference type="Pfam" id="PF01347">
    <property type="entry name" value="Vitellogenin_N"/>
    <property type="match status" value="1"/>
</dbReference>
<comment type="subcellular location">
    <subcellularLocation>
        <location evidence="1">Secreted</location>
    </subcellularLocation>
</comment>
<protein>
    <recommendedName>
        <fullName evidence="15">Vitellogenin domain-containing protein</fullName>
    </recommendedName>
</protein>
<dbReference type="Pfam" id="PF09172">
    <property type="entry name" value="Vit_open_b-sht"/>
    <property type="match status" value="1"/>
</dbReference>
<keyword evidence="6" id="KW-0445">Lipid transport</keyword>
<dbReference type="Gene3D" id="2.30.230.10">
    <property type="entry name" value="Lipovitellin, beta-sheet shell regions, chain A"/>
    <property type="match status" value="1"/>
</dbReference>
<feature type="non-terminal residue" evidence="13">
    <location>
        <position position="1"/>
    </location>
</feature>
<accession>A0ABN8EE37</accession>
<evidence type="ECO:0000256" key="7">
    <source>
        <dbReference type="ARBA" id="ARBA00023157"/>
    </source>
</evidence>
<evidence type="ECO:0000256" key="10">
    <source>
        <dbReference type="SAM" id="Phobius"/>
    </source>
</evidence>
<keyword evidence="5" id="KW-0758">Storage protein</keyword>
<dbReference type="InterPro" id="IPR001747">
    <property type="entry name" value="Vitellogenin_N"/>
</dbReference>
<keyword evidence="4" id="KW-0732">Signal</keyword>
<gene>
    <name evidence="13" type="ORF">CHILSU_LOCUS6616</name>
</gene>
<dbReference type="InterPro" id="IPR015255">
    <property type="entry name" value="Vitellinogen_open_b-sht"/>
</dbReference>
<evidence type="ECO:0008006" key="15">
    <source>
        <dbReference type="Google" id="ProtNLM"/>
    </source>
</evidence>
<dbReference type="InterPro" id="IPR050733">
    <property type="entry name" value="Vitellogenin/Apolipophorin"/>
</dbReference>
<proteinExistence type="predicted"/>
<dbReference type="Gene3D" id="2.20.50.20">
    <property type="entry name" value="Lipovitellin. Chain A, domain 3"/>
    <property type="match status" value="1"/>
</dbReference>
<name>A0ABN8EE37_CHISP</name>
<dbReference type="Proteomes" id="UP001153292">
    <property type="component" value="Chromosome 23"/>
</dbReference>
<dbReference type="EMBL" id="OU963916">
    <property type="protein sequence ID" value="CAH0686917.1"/>
    <property type="molecule type" value="Genomic_DNA"/>
</dbReference>
<dbReference type="SUPFAM" id="SSF56968">
    <property type="entry name" value="Lipovitellin-phosvitin complex, beta-sheet shell regions"/>
    <property type="match status" value="2"/>
</dbReference>
<dbReference type="Gene3D" id="2.20.80.10">
    <property type="entry name" value="Lipovitellin-phosvitin complex, chain A, domain 4"/>
    <property type="match status" value="1"/>
</dbReference>
<dbReference type="PANTHER" id="PTHR23345">
    <property type="entry name" value="VITELLOGENIN-RELATED"/>
    <property type="match status" value="1"/>
</dbReference>
<evidence type="ECO:0000256" key="5">
    <source>
        <dbReference type="ARBA" id="ARBA00022761"/>
    </source>
</evidence>
<dbReference type="SMART" id="SM01169">
    <property type="entry name" value="DUF1943"/>
    <property type="match status" value="1"/>
</dbReference>
<dbReference type="InterPro" id="IPR011030">
    <property type="entry name" value="Lipovitellin_superhlx_dom"/>
</dbReference>
<dbReference type="InterPro" id="IPR015819">
    <property type="entry name" value="Lipid_transp_b-sht_shell"/>
</dbReference>
<evidence type="ECO:0000256" key="4">
    <source>
        <dbReference type="ARBA" id="ARBA00022729"/>
    </source>
</evidence>
<dbReference type="InterPro" id="IPR015817">
    <property type="entry name" value="Vitellinogen_open_b-sht_sub1"/>
</dbReference>
<evidence type="ECO:0000313" key="13">
    <source>
        <dbReference type="EMBL" id="CAH0686917.1"/>
    </source>
</evidence>
<reference evidence="13" key="1">
    <citation type="submission" date="2021-12" db="EMBL/GenBank/DDBJ databases">
        <authorList>
            <person name="King R."/>
        </authorList>
    </citation>
    <scope>NUCLEOTIDE SEQUENCE</scope>
</reference>
<dbReference type="PANTHER" id="PTHR23345:SF15">
    <property type="entry name" value="VITELLOGENIN 1-RELATED"/>
    <property type="match status" value="1"/>
</dbReference>
<dbReference type="SUPFAM" id="SSF48431">
    <property type="entry name" value="Lipovitellin-phosvitin complex, superhelical domain"/>
    <property type="match status" value="1"/>
</dbReference>
<comment type="caution">
    <text evidence="9">Lacks conserved residue(s) required for the propagation of feature annotation.</text>
</comment>
<evidence type="ECO:0000259" key="11">
    <source>
        <dbReference type="PROSITE" id="PS51211"/>
    </source>
</evidence>
<keyword evidence="10" id="KW-1133">Transmembrane helix</keyword>
<evidence type="ECO:0000259" key="12">
    <source>
        <dbReference type="PROSITE" id="PS51233"/>
    </source>
</evidence>
<dbReference type="PROSITE" id="PS51211">
    <property type="entry name" value="VITELLOGENIN"/>
    <property type="match status" value="1"/>
</dbReference>
<evidence type="ECO:0000256" key="9">
    <source>
        <dbReference type="PROSITE-ProRule" id="PRU00557"/>
    </source>
</evidence>
<dbReference type="InterPro" id="IPR015816">
    <property type="entry name" value="Vitellinogen_b-sht_N"/>
</dbReference>
<evidence type="ECO:0000256" key="6">
    <source>
        <dbReference type="ARBA" id="ARBA00023055"/>
    </source>
</evidence>
<evidence type="ECO:0000256" key="8">
    <source>
        <dbReference type="ARBA" id="ARBA00023180"/>
    </source>
</evidence>
<keyword evidence="8" id="KW-0325">Glycoprotein</keyword>
<keyword evidence="3" id="KW-0964">Secreted</keyword>
<feature type="domain" description="VWFD" evidence="12">
    <location>
        <begin position="3646"/>
        <end position="3814"/>
    </location>
</feature>
<dbReference type="Pfam" id="PF00094">
    <property type="entry name" value="VWD"/>
    <property type="match status" value="1"/>
</dbReference>
<sequence length="4210" mass="481785">PTTPDTGSQNFVISCSRDRANDSRLPQHGVIICVQKKNKMGTLVIFLLCLCYFGAVYGSGNSLKDPYICGLPSCAPSEKFKYLSDITYHYEYKVNVETYFAGSSNNRSTLYVKAQVTVQFITACEGFLKLSDVTLIDQDENYPVERAEKFIHAVSLYDLRFAFHDGIISEICPEEAEQDWVLNFKRGILSLFQNTMKRFDTNFKGVERDIHGTCDVDYHIRGQENTSLILVKTRDLMLCKNRYKYMSILQTVRYDFQSKFQTWPVLKSESKCRVSVDHHIYKSVNCRERHLFEPFSGKNSGAMTTVVQDLVLTKEINKTDTEFMETEPKGWVIIQKRSNLFHSHTPYVKDEAGDLKAARDVLKLLCLVKKSENGEQSSVDENMDSSSIVGLWGRLVRSSRPLPYTALSQLLSRAPLMCDAATKHMLDALPYIASSGSVELIKDMIVRRAVDNETRHEWLMSMAMIPRPRQDMLKSMLQLLETEKNDKVVSFTVSSMVHSYCRNSGKTLRECCEEEVPKKILEHFQGIVRLTVEKGLSVTQREDYDNLVIGIKALGNIGGFTQDFSNVLMEVIGDALAPVPLRLTAIDAFRRTPCIETREYFLEMYREDAVNIEVRIASYLQVMKCPTLGTMRKIFHSLRNEPVNQVATFVWSHLNNQQQSSLPSRVEIQGLLSGHTMPQLEDSPDFRMFSRNYEQSVFFDQYNAGGNYEANVVFAPDSYIPRSATLNLTIDMFGESINILEVKTRVEGFERYFEQFFGPKGPFNKERVTEHLEKFRFYRSTNEAEELRGKIDDLNYKNEALKHRFPMAELGIKVFGNDISFWSAEGDDEIKKSLQRLNPQLRILEILSGKEISYEKASLFLDTTFSVPTGCGMPLNLNLMGTSYIDAKLSGTVEDKFQKSGHLDFQGKIRPSMAVNIAATMGVVAGGLASSGIRVNSRLYTATDIETKLSVRGIGMVRLDLSLPTDKQEIFAAKSELIILHGDQELQQQGLNQNRIEQNTCSWSTFDKAIGIKVCAAYQFPNMTNLRNAPYFIMSGPAKYILSLEKADPSAKNYAFEYKWDKNETTNVIGFSFDTPNSKEKRMFNALLTLSNTSSTASLTVHSAKSTIKARALYRNLQDDKTIEATLDVDGRKQFDTLMSLTRHDIKHGYVWVPRAYWVVDDDKIAELSGVFKFKSKGGVTQCDVLADFQTKQLASHLVGYYTVNGPTHGTKLQLDYQFYKNPKQTVKLEGVYSERVLTFRHDLYGELAMDFSAYPMYNFYTVVRNVKTQSHVDVSFNVSSSKAQQTDPAFIFSFRHIDKINGLELDTQLTLKRPKLIDMKFHYDQVGPKHTALALLNFNPKSREIMVSGYLFYPPGTQLYLDAELNMTLPTLHPCSIKTKVLEKTLNEYQMHATGVWFTGMDFNIDALYQDQSKTNMAAHRVKLLINSSHFKDIAIHARFTQDNRQITFIGQGEYNDSKYRTLVRYVILSEQNFMTYAELDIGEKAYSVNLNADLNNNTKISMDIHFDQLRDVQITYQRYVTPRQKLLSASLNWDANRDPSQKVSVDIQLDNKGAWHHGGHVTLYYPGRVVNGEFEFLLRDWFCQWHVRMGWANDATILWRVKMFSEARDETVYALLSSMTTPFVGWQDTSFNVMWRYHDNLQALNGSMNWQENYLSFNLLADYLFKTEEFYGEINAIVNSTIPTLPKAAAIARHKVVWKKSADTLLSFQYNEDGVMMINSSWTLDRGRTSNNITGKVTLLTPFKGYTKGFLKTEFVLGHKRDIKGITYLDMEDKVVKIYVNGHMKRITNCMLIVNVTSPMTDFSQTTARFGFIEADRHLVAMVVTPNTTTGVEVLLKLLSVQDFHIFGHVALPVQYLNRAIVTAKRAPEELDFRVGWGTMDFGFTGIWHWQSILNFVYVYKLYTPLEGFEENGLVLKNVYGNGLDTELSVRLSKHKFGIAILLHDNGKGLLEVLQDRFQHERNTYDTFIDNFDTSARLDLDTLYYPTVTFQAHLMKFVGIDEEDIMEVNATLHLPDKPPIILTDVFILESYTVMTNTLNLVTPFQAIKELKSVYTVDITIGEKFNVSCLALLYNGTYWHEISYKVYYETESGEDDTYQSYLASVGIVTPLIVLPSLEAKVSARLEEALWKMSADIAMPSFVVTALARLELDDPFVETSGHLNLTSPYLEDYFIKMEFRKDFSETDNMVGGGIHIQQGDQNNYLYAETEWRPPPNRHIQFKARGALVPVLPPSELAILFSEEDGERTLTTDFSSEDTYYSLKADQRPTSISIALGTPHERFRAVKIISNFEADDITGSFVTDTMEYAITGKVLSREPMEMSVNLVPKGDGKSIAIHMKFESSPTLYSMLAHVSGPVQATIRAGAAMENNYTDIYFKMDSPQIQNKEMYFKTHVDVYPGLRRAITVQAATPLKRISFIKGDADFVFGPKTGYLLCNYELPDMKGEGDLKWSFLIGDLFIKAIGHQLVKKTEKSVDLDIYFGNSTSSDGLVSTDAGFRMDLDRIWQIGGNASFGYIMDQRISLLINAILPKPNVDVHTLRIEGSLGGNTDPTKSLDAEYRTDVTKIITGLKGTVSMMPDSFDTNSTITWTASSQYKHVNNLLFYKWDVNGSHFVDYSLTSPIYEDIETFKLKGSYQKDMVHNHKIIKGLMHRPGNSQIGELDIRYGGMVHTDGHFNLTTPFRRLPWLKSILNINYVEEESDNKVELFWPNKTASLNSTHQYKAREGGFTQTGTVSLSIPLNTQHLVNTEYYYVQSDKWSNGNATIDLDRERFVKGSFKQVLSKSSRDLDLATTDIEVENVHTPVGVKYIHEFDTTGNVDVKQATVFHLHNATKFNVTGKLDVFTYDVGKNVELTALHGNRSWTFENKYEAVDRDLKQGSKIKWADDVWLKYDIHVTNMTNDDTESQQLIMNVWYPLRSFNLKAVYNLQDTMLDGKARLSWNVRDENKTAELKGKWENPPMAEGNQHNIDLSLSHPSFRKDVNLKGQYISTPAIMSNVSLELQYSDYENEYLKLRSILTDNSNGPIRDYKFALKCTHPSSNLDLDMKSDINIRNRWYYFNNYYRFQKTLFYEKLRHTNMLIDLSNSSVHWERANETYYYKVNGTWELTYPEYKAFVKVLRPTGNDTGVAVLSTKDKSLIAHFNSTDDISYHIIGRIIDTRSAILDAWRDFDDVTTVDLASYIRLNHSRLLTSSFVWRPEIFSEVKATAVYSLKALYGTINETLVIIKEMPMEAHLALRNIWTDAKPRVREFLDDLNDLHVIKDDLDEFQRFLNESYGHNDFYVKDIVEFTYYVLDEMAIRNHLESLPGIVNDMWGMMGNTSQSIKQSLTYVAETVRMAYSNFLESVNKVLEADFMELVSARLEAMIMQYDNFVRDMHMRLLEYWEETWVNATTRLYKYWHELLKSIEPLFFKVLYYTESFVVSIWKGIMDFFYSRTQELTDSPYFNYVSTFSQEVDKIYKDLVNNDLVTNIKKYSKKFMNVVWSKIEKYIPFKEEIMQLYAEFRNAWESFLKTKQVVYVRDKYTEAYTRLKWWYDYFLIGEALDKVGEILYEKITDMAKTALQYEELHRTPKTHFVFDPNEGTILLEQKLPMSWHAFNRTPDFSEISEYRAVRNFIDDWLNTNKSIWNYYYELRPYMDLDNILPPFPGMAIMTAQGTLVTFDKRVFSISEAGTFLLSKDYRQNNFNLLLESGGQGRYNLVVLTRASLIHIDLYNEQVSIGDAVLNLPAVIEDFTIDRRTDELTIRGHNGLLIECDFVFRTCKLQVTGWYYASLGGLLGTYNNEQYDEMQLPNGTLTNSSLTLGRGWSLGHTTPVLPIARQERGNDTQCDKFFLNKVSPLRPCFSIINAAPFNEECLRGVDACALASAYRTLCAQLHAPTHLPDHCEQCMTPQGDLIEEGSFYHINHVRNTTDVVFIVEAQYCNKNIRKRKNIDLFIEAFDTRLQISGIIDNRYAIVGYGGRGVFSEPRALYVDNKVFSDVMQIPKHFDALNIEKSDLVKSNHTVRADVFEALSFATKLPMRPAAPRTFILMPCTRCDTEYMELDYSTISHSLMENSVTLHILMDEDFMLSKKRAAKYLFGVDSTHAYTNKDYELLVGDTGLRKQVRLPKEKLGLCASLAMETNGTLLAGGKLQGERGTARRFATVAGARAALTAAPANCARASCECRAPRLHCRPCAAPSPARLSELSFWNADDIDELIDIAMDPPTIPSLS</sequence>
<keyword evidence="10" id="KW-0472">Membrane</keyword>
<dbReference type="SMART" id="SM00216">
    <property type="entry name" value="VWD"/>
    <property type="match status" value="1"/>
</dbReference>
<dbReference type="InterPro" id="IPR001846">
    <property type="entry name" value="VWF_type-D"/>
</dbReference>
<evidence type="ECO:0000313" key="14">
    <source>
        <dbReference type="Proteomes" id="UP001153292"/>
    </source>
</evidence>
<evidence type="ECO:0000256" key="1">
    <source>
        <dbReference type="ARBA" id="ARBA00004613"/>
    </source>
</evidence>
<feature type="transmembrane region" description="Helical" evidence="10">
    <location>
        <begin position="40"/>
        <end position="60"/>
    </location>
</feature>